<geneLocation type="plasmid" evidence="3 4">
    <name>pNBRC108728a</name>
</geneLocation>
<feature type="signal peptide" evidence="2">
    <location>
        <begin position="1"/>
        <end position="19"/>
    </location>
</feature>
<keyword evidence="4" id="KW-1185">Reference proteome</keyword>
<dbReference type="PROSITE" id="PS51257">
    <property type="entry name" value="PROKAR_LIPOPROTEIN"/>
    <property type="match status" value="1"/>
</dbReference>
<protein>
    <recommendedName>
        <fullName evidence="5">Lipoprotein</fullName>
    </recommendedName>
</protein>
<feature type="chain" id="PRO_5046962099" description="Lipoprotein" evidence="2">
    <location>
        <begin position="20"/>
        <end position="302"/>
    </location>
</feature>
<dbReference type="Proteomes" id="UP001321486">
    <property type="component" value="Plasmid pNBRC108728a"/>
</dbReference>
<keyword evidence="3" id="KW-0614">Plasmid</keyword>
<gene>
    <name evidence="3" type="ORF">GCM10025867_50910</name>
</gene>
<evidence type="ECO:0000256" key="1">
    <source>
        <dbReference type="SAM" id="MobiDB-lite"/>
    </source>
</evidence>
<organism evidence="3 4">
    <name type="scientific">Frondihabitans sucicola</name>
    <dbReference type="NCBI Taxonomy" id="1268041"/>
    <lineage>
        <taxon>Bacteria</taxon>
        <taxon>Bacillati</taxon>
        <taxon>Actinomycetota</taxon>
        <taxon>Actinomycetes</taxon>
        <taxon>Micrococcales</taxon>
        <taxon>Microbacteriaceae</taxon>
        <taxon>Frondihabitans</taxon>
    </lineage>
</organism>
<dbReference type="EMBL" id="AP027733">
    <property type="protein sequence ID" value="BDZ52850.1"/>
    <property type="molecule type" value="Genomic_DNA"/>
</dbReference>
<sequence length="302" mass="31407">MNIRKITVAAALVAIGALALTGCSPSASKKADEKATGGTSSQAGASTSLPAGSWIASVRTDSDASILQAINPAKGTVTTITSIPSDSYPEGYISGDGLYRLNTDSASNKTSVPIVPVAAGFPAGTNLNFVDTIPGYGAKTSVVGVGFDMKAPHTLVATVDFDGKDETLSTWSYDVSDLKKAPVENGSATRESADQDLVLDDHNVPSWKTRAPDTTEDPNAAPAPKPVEPTYLWGKDIDGPGLVDVQAADGTQWSFAAHGSDNTTTLFITSKKQGASDYTAVGKPIQNLPDFYQLKWARPVGK</sequence>
<feature type="region of interest" description="Disordered" evidence="1">
    <location>
        <begin position="204"/>
        <end position="225"/>
    </location>
</feature>
<feature type="region of interest" description="Disordered" evidence="1">
    <location>
        <begin position="24"/>
        <end position="47"/>
    </location>
</feature>
<evidence type="ECO:0000256" key="2">
    <source>
        <dbReference type="SAM" id="SignalP"/>
    </source>
</evidence>
<accession>A0ABM8GWK6</accession>
<evidence type="ECO:0008006" key="5">
    <source>
        <dbReference type="Google" id="ProtNLM"/>
    </source>
</evidence>
<dbReference type="RefSeq" id="WP_286347132.1">
    <property type="nucleotide sequence ID" value="NZ_AP027733.1"/>
</dbReference>
<keyword evidence="2" id="KW-0732">Signal</keyword>
<name>A0ABM8GWK6_9MICO</name>
<feature type="compositionally biased region" description="Low complexity" evidence="1">
    <location>
        <begin position="36"/>
        <end position="47"/>
    </location>
</feature>
<reference evidence="4" key="1">
    <citation type="journal article" date="2019" name="Int. J. Syst. Evol. Microbiol.">
        <title>The Global Catalogue of Microorganisms (GCM) 10K type strain sequencing project: providing services to taxonomists for standard genome sequencing and annotation.</title>
        <authorList>
            <consortium name="The Broad Institute Genomics Platform"/>
            <consortium name="The Broad Institute Genome Sequencing Center for Infectious Disease"/>
            <person name="Wu L."/>
            <person name="Ma J."/>
        </authorList>
    </citation>
    <scope>NUCLEOTIDE SEQUENCE [LARGE SCALE GENOMIC DNA]</scope>
    <source>
        <strain evidence="4">NBRC 108728</strain>
    </source>
</reference>
<evidence type="ECO:0000313" key="3">
    <source>
        <dbReference type="EMBL" id="BDZ52850.1"/>
    </source>
</evidence>
<proteinExistence type="predicted"/>
<evidence type="ECO:0000313" key="4">
    <source>
        <dbReference type="Proteomes" id="UP001321486"/>
    </source>
</evidence>